<dbReference type="EMBL" id="EF710642">
    <property type="protein sequence ID" value="AGO14471.1"/>
    <property type="molecule type" value="Genomic_DNA"/>
</dbReference>
<dbReference type="GeneID" id="41332487"/>
<dbReference type="GeneID" id="41332421"/>
<dbReference type="KEGG" id="vg:41332487"/>
<protein>
    <submittedName>
        <fullName evidence="1">BV6 family protein</fullName>
    </submittedName>
</protein>
<dbReference type="RefSeq" id="YP_009665883.1">
    <property type="nucleotide sequence ID" value="NC_043314.1"/>
</dbReference>
<evidence type="ECO:0000313" key="1">
    <source>
        <dbReference type="EMBL" id="AGO14471.1"/>
    </source>
</evidence>
<name>R9XKS5_9VIRU</name>
<sequence length="100" mass="11381">MSSSTEKTVHCTRKKLYLIPTEWASYPAGTLDCIVYSGVKEHYYHNKTIKGASITISEVSAKARLYKDLVWMRNESDETQNPVSSEYSVALIDNYACKHK</sequence>
<organism evidence="1">
    <name type="scientific">Bracoviriform facetosae</name>
    <dbReference type="NCBI Taxonomy" id="2083300"/>
    <lineage>
        <taxon>Viruses</taxon>
        <taxon>Viruses incertae sedis</taxon>
        <taxon>Polydnaviriformidae</taxon>
        <taxon>Bracoviriform</taxon>
    </lineage>
</organism>
<proteinExistence type="predicted"/>
<reference evidence="1" key="1">
    <citation type="submission" date="2013-06" db="EMBL/GenBank/DDBJ databases">
        <title>Bracovirus Evolution: Comparative Genomics of Multiple Viral and Proviral Genomes.</title>
        <authorList>
            <person name="Desjardins C.A."/>
            <person name="Gundersen-Rindal D.E."/>
            <person name="Hostetler J.B."/>
            <person name="Tallon L.J."/>
            <person name="Utterback T.R."/>
            <person name="Fuester R.W."/>
            <person name="Schatz M.C."/>
            <person name="Pedroni M.J."/>
            <person name="Fadrosh D.W."/>
            <person name="Haas B.J."/>
            <person name="Toms B.S."/>
            <person name="Chen D."/>
            <person name="Nene V."/>
        </authorList>
    </citation>
    <scope>NUCLEOTIDE SEQUENCE</scope>
</reference>
<accession>R9XKS5</accession>
<gene>
    <name evidence="1" type="primary">bv6.9</name>
    <name evidence="1" type="ORF">CsmBV28.16</name>
</gene>
<dbReference type="EMBL" id="EF710638">
    <property type="protein sequence ID" value="AGO14398.1"/>
    <property type="molecule type" value="Genomic_DNA"/>
</dbReference>
<dbReference type="KEGG" id="vg:41332421"/>
<dbReference type="RefSeq" id="YP_009665817.1">
    <property type="nucleotide sequence ID" value="NC_043313.1"/>
</dbReference>